<dbReference type="Proteomes" id="UP001186944">
    <property type="component" value="Unassembled WGS sequence"/>
</dbReference>
<evidence type="ECO:0000256" key="1">
    <source>
        <dbReference type="ARBA" id="ARBA00010058"/>
    </source>
</evidence>
<dbReference type="InterPro" id="IPR005455">
    <property type="entry name" value="PFN_euk"/>
</dbReference>
<gene>
    <name evidence="3" type="ORF">FSP39_000364</name>
</gene>
<feature type="non-terminal residue" evidence="3">
    <location>
        <position position="1"/>
    </location>
</feature>
<dbReference type="Gene3D" id="3.30.450.30">
    <property type="entry name" value="Dynein light chain 2a, cytoplasmic"/>
    <property type="match status" value="1"/>
</dbReference>
<dbReference type="EMBL" id="VSWD01000003">
    <property type="protein sequence ID" value="KAK3105556.1"/>
    <property type="molecule type" value="Genomic_DNA"/>
</dbReference>
<evidence type="ECO:0000256" key="2">
    <source>
        <dbReference type="RuleBase" id="RU003909"/>
    </source>
</evidence>
<evidence type="ECO:0000313" key="4">
    <source>
        <dbReference type="Proteomes" id="UP001186944"/>
    </source>
</evidence>
<dbReference type="GO" id="GO:0005938">
    <property type="term" value="C:cell cortex"/>
    <property type="evidence" value="ECO:0007669"/>
    <property type="project" value="TreeGrafter"/>
</dbReference>
<reference evidence="3" key="1">
    <citation type="submission" date="2019-08" db="EMBL/GenBank/DDBJ databases">
        <title>The improved chromosome-level genome for the pearl oyster Pinctada fucata martensii using PacBio sequencing and Hi-C.</title>
        <authorList>
            <person name="Zheng Z."/>
        </authorList>
    </citation>
    <scope>NUCLEOTIDE SEQUENCE</scope>
    <source>
        <strain evidence="3">ZZ-2019</strain>
        <tissue evidence="3">Adductor muscle</tissue>
    </source>
</reference>
<keyword evidence="2" id="KW-0009">Actin-binding</keyword>
<proteinExistence type="inferred from homology"/>
<dbReference type="SUPFAM" id="SSF55770">
    <property type="entry name" value="Profilin (actin-binding protein)"/>
    <property type="match status" value="1"/>
</dbReference>
<dbReference type="PANTHER" id="PTHR11604">
    <property type="entry name" value="PROFILIN"/>
    <property type="match status" value="1"/>
</dbReference>
<organism evidence="3 4">
    <name type="scientific">Pinctada imbricata</name>
    <name type="common">Atlantic pearl-oyster</name>
    <name type="synonym">Pinctada martensii</name>
    <dbReference type="NCBI Taxonomy" id="66713"/>
    <lineage>
        <taxon>Eukaryota</taxon>
        <taxon>Metazoa</taxon>
        <taxon>Spiralia</taxon>
        <taxon>Lophotrochozoa</taxon>
        <taxon>Mollusca</taxon>
        <taxon>Bivalvia</taxon>
        <taxon>Autobranchia</taxon>
        <taxon>Pteriomorphia</taxon>
        <taxon>Pterioida</taxon>
        <taxon>Pterioidea</taxon>
        <taxon>Pteriidae</taxon>
        <taxon>Pinctada</taxon>
    </lineage>
</organism>
<dbReference type="GO" id="GO:0003785">
    <property type="term" value="F:actin monomer binding"/>
    <property type="evidence" value="ECO:0007669"/>
    <property type="project" value="TreeGrafter"/>
</dbReference>
<dbReference type="Pfam" id="PF00235">
    <property type="entry name" value="Profilin"/>
    <property type="match status" value="1"/>
</dbReference>
<accession>A0AA88YIH3</accession>
<sequence length="141" mass="15518">QSSWNSYIDNLIAQSKDVAGNPHCDKAIIIGLDGGAPWTTNDHDHALKLHTSERENIARAFKSKNFTSFKSNGISIEGVLYQFIREEKGKIVMVKKKEHGSVTLQATKTAVVIAHCPERRQQGQLNIGVGVVANYIESLGM</sequence>
<dbReference type="InterPro" id="IPR048278">
    <property type="entry name" value="PFN"/>
</dbReference>
<protein>
    <recommendedName>
        <fullName evidence="2">Profilin</fullName>
    </recommendedName>
</protein>
<comment type="similarity">
    <text evidence="1 2">Belongs to the profilin family.</text>
</comment>
<keyword evidence="4" id="KW-1185">Reference proteome</keyword>
<dbReference type="PROSITE" id="PS00414">
    <property type="entry name" value="PROFILIN"/>
    <property type="match status" value="1"/>
</dbReference>
<dbReference type="CDD" id="cd00148">
    <property type="entry name" value="PROF"/>
    <property type="match status" value="1"/>
</dbReference>
<name>A0AA88YIH3_PINIB</name>
<evidence type="ECO:0000313" key="3">
    <source>
        <dbReference type="EMBL" id="KAK3105556.1"/>
    </source>
</evidence>
<comment type="caution">
    <text evidence="3">The sequence shown here is derived from an EMBL/GenBank/DDBJ whole genome shotgun (WGS) entry which is preliminary data.</text>
</comment>
<dbReference type="InterPro" id="IPR036140">
    <property type="entry name" value="PFN_sf"/>
</dbReference>
<dbReference type="InterPro" id="IPR027310">
    <property type="entry name" value="Profilin_CS"/>
</dbReference>
<dbReference type="PRINTS" id="PR00392">
    <property type="entry name" value="PROFILIN"/>
</dbReference>
<dbReference type="AlphaFoldDB" id="A0AA88YIH3"/>
<dbReference type="PANTHER" id="PTHR11604:SF10">
    <property type="entry name" value="PROFILIN"/>
    <property type="match status" value="1"/>
</dbReference>
<dbReference type="SMART" id="SM00392">
    <property type="entry name" value="PROF"/>
    <property type="match status" value="1"/>
</dbReference>